<keyword evidence="2" id="KW-0067">ATP-binding</keyword>
<dbReference type="Pfam" id="PF00501">
    <property type="entry name" value="AMP-binding"/>
    <property type="match status" value="1"/>
</dbReference>
<accession>A0A5P6VQB9</accession>
<dbReference type="SUPFAM" id="SSF56801">
    <property type="entry name" value="Acetyl-CoA synthetase-like"/>
    <property type="match status" value="1"/>
</dbReference>
<reference evidence="6" key="1">
    <citation type="submission" date="2019-08" db="EMBL/GenBank/DDBJ databases">
        <title>Complete Genome Sequence of the Polysaccharide-Degrading Rumen Bacterium Pseudobutyrivibrio xylanivorans MA3014.</title>
        <authorList>
            <person name="Palevich N."/>
            <person name="Maclean P.H."/>
            <person name="Kelly W.J."/>
            <person name="Leahy S.C."/>
            <person name="Rakonjac J."/>
            <person name="Attwood G.T."/>
        </authorList>
    </citation>
    <scope>NUCLEOTIDE SEQUENCE [LARGE SCALE GENOMIC DNA]</scope>
    <source>
        <strain evidence="6">MA3014</strain>
    </source>
</reference>
<dbReference type="Proteomes" id="UP000327030">
    <property type="component" value="Chromosome 1"/>
</dbReference>
<dbReference type="RefSeq" id="WP_151623344.1">
    <property type="nucleotide sequence ID" value="NZ_CP043028.1"/>
</dbReference>
<evidence type="ECO:0000256" key="3">
    <source>
        <dbReference type="ARBA" id="ARBA00024484"/>
    </source>
</evidence>
<dbReference type="GO" id="GO:0004467">
    <property type="term" value="F:long-chain fatty acid-CoA ligase activity"/>
    <property type="evidence" value="ECO:0007669"/>
    <property type="project" value="UniProtKB-EC"/>
</dbReference>
<organism evidence="5 6">
    <name type="scientific">Pseudobutyrivibrio xylanivorans</name>
    <dbReference type="NCBI Taxonomy" id="185007"/>
    <lineage>
        <taxon>Bacteria</taxon>
        <taxon>Bacillati</taxon>
        <taxon>Bacillota</taxon>
        <taxon>Clostridia</taxon>
        <taxon>Lachnospirales</taxon>
        <taxon>Lachnospiraceae</taxon>
        <taxon>Pseudobutyrivibrio</taxon>
    </lineage>
</organism>
<dbReference type="GO" id="GO:0016020">
    <property type="term" value="C:membrane"/>
    <property type="evidence" value="ECO:0007669"/>
    <property type="project" value="TreeGrafter"/>
</dbReference>
<protein>
    <submittedName>
        <fullName evidence="5">Long-chain fatty acid--CoA ligase</fullName>
    </submittedName>
</protein>
<dbReference type="InterPro" id="IPR045851">
    <property type="entry name" value="AMP-bd_C_sf"/>
</dbReference>
<keyword evidence="1" id="KW-0547">Nucleotide-binding</keyword>
<dbReference type="PANTHER" id="PTHR43272">
    <property type="entry name" value="LONG-CHAIN-FATTY-ACID--COA LIGASE"/>
    <property type="match status" value="1"/>
</dbReference>
<dbReference type="Gene3D" id="3.30.300.30">
    <property type="match status" value="1"/>
</dbReference>
<dbReference type="PANTHER" id="PTHR43272:SF33">
    <property type="entry name" value="AMP-BINDING DOMAIN-CONTAINING PROTEIN-RELATED"/>
    <property type="match status" value="1"/>
</dbReference>
<evidence type="ECO:0000259" key="4">
    <source>
        <dbReference type="Pfam" id="PF00501"/>
    </source>
</evidence>
<evidence type="ECO:0000313" key="6">
    <source>
        <dbReference type="Proteomes" id="UP000327030"/>
    </source>
</evidence>
<name>A0A5P6VQB9_PSEXY</name>
<dbReference type="PROSITE" id="PS00455">
    <property type="entry name" value="AMP_BINDING"/>
    <property type="match status" value="1"/>
</dbReference>
<dbReference type="InterPro" id="IPR000873">
    <property type="entry name" value="AMP-dep_synth/lig_dom"/>
</dbReference>
<keyword evidence="5" id="KW-0436">Ligase</keyword>
<dbReference type="AlphaFoldDB" id="A0A5P6VQB9"/>
<dbReference type="InterPro" id="IPR042099">
    <property type="entry name" value="ANL_N_sf"/>
</dbReference>
<evidence type="ECO:0000313" key="5">
    <source>
        <dbReference type="EMBL" id="QFJ54885.1"/>
    </source>
</evidence>
<gene>
    <name evidence="5" type="ORF">FXF36_08455</name>
</gene>
<dbReference type="KEGG" id="pxv:FXF36_08455"/>
<evidence type="ECO:0000256" key="2">
    <source>
        <dbReference type="ARBA" id="ARBA00022840"/>
    </source>
</evidence>
<sequence>MNNLRTLWDDTATSFSALPAVRWLEKRNISEASYGKLDEMVRCIRQGLVSNGFTDSHIGLIGESSLQWIASYLGIVTGQNVAVPLDALLPADDLIDLLNRAGVEVLFLSPKLIALAEPILIGCHKLKQIWLLQDSYELTIPNAKIGALPELIDLGKGKDDVQGAAEDSVGTIIYTSGTTGKSKGVMLTQRNLFENVRNVDYVVDPGCVMMSVLPIHHAYCLVMDWLKGFSLGAIVCINDSLMHMVRNISIFKPRVMLMVPLMIESIYKRLRTLGDTPEDIVYETVFGGNLKIIFTGGAHLDPFYIHEFEKYGIDILEGYGMSECSPVITTNTVDCHKAGSIGKPLANVQIKFQDGEILVKGSSVMKGYYEMPEETSEAFTEDGWLHTGDKGYLDEEGYLFINGRVKNLIIMSNGENISPEEIENKLGLNPLVGEVIVTGNGTGLTASIYPDQDEIFSRGVSPETVEKLLQEFIDSYNSSQPSYRHITCLDVRTEPFIRNTTGKIKRTAIA</sequence>
<proteinExistence type="predicted"/>
<dbReference type="Gene3D" id="3.40.50.12780">
    <property type="entry name" value="N-terminal domain of ligase-like"/>
    <property type="match status" value="1"/>
</dbReference>
<dbReference type="GO" id="GO:0005524">
    <property type="term" value="F:ATP binding"/>
    <property type="evidence" value="ECO:0007669"/>
    <property type="project" value="UniProtKB-KW"/>
</dbReference>
<feature type="domain" description="AMP-dependent synthetase/ligase" evidence="4">
    <location>
        <begin position="15"/>
        <end position="369"/>
    </location>
</feature>
<comment type="catalytic activity">
    <reaction evidence="3">
        <text>a long-chain fatty acid + ATP + CoA = a long-chain fatty acyl-CoA + AMP + diphosphate</text>
        <dbReference type="Rhea" id="RHEA:15421"/>
        <dbReference type="ChEBI" id="CHEBI:30616"/>
        <dbReference type="ChEBI" id="CHEBI:33019"/>
        <dbReference type="ChEBI" id="CHEBI:57287"/>
        <dbReference type="ChEBI" id="CHEBI:57560"/>
        <dbReference type="ChEBI" id="CHEBI:83139"/>
        <dbReference type="ChEBI" id="CHEBI:456215"/>
        <dbReference type="EC" id="6.2.1.3"/>
    </reaction>
    <physiologicalReaction direction="left-to-right" evidence="3">
        <dbReference type="Rhea" id="RHEA:15422"/>
    </physiologicalReaction>
</comment>
<dbReference type="InterPro" id="IPR020845">
    <property type="entry name" value="AMP-binding_CS"/>
</dbReference>
<dbReference type="Pfam" id="PF23562">
    <property type="entry name" value="AMP-binding_C_3"/>
    <property type="match status" value="1"/>
</dbReference>
<dbReference type="EMBL" id="CP043028">
    <property type="protein sequence ID" value="QFJ54885.1"/>
    <property type="molecule type" value="Genomic_DNA"/>
</dbReference>
<dbReference type="OrthoDB" id="9803968at2"/>
<evidence type="ECO:0000256" key="1">
    <source>
        <dbReference type="ARBA" id="ARBA00022741"/>
    </source>
</evidence>